<evidence type="ECO:0000259" key="3">
    <source>
        <dbReference type="Pfam" id="PF13193"/>
    </source>
</evidence>
<feature type="domain" description="AMP-binding enzyme C-terminal" evidence="3">
    <location>
        <begin position="127"/>
        <end position="207"/>
    </location>
</feature>
<gene>
    <name evidence="4" type="ORF">PT974_04465</name>
</gene>
<name>A0ABR0SV22_9HYPO</name>
<dbReference type="InterPro" id="IPR042099">
    <property type="entry name" value="ANL_N_sf"/>
</dbReference>
<accession>A0ABR0SV22</accession>
<evidence type="ECO:0000256" key="2">
    <source>
        <dbReference type="SAM" id="MobiDB-lite"/>
    </source>
</evidence>
<feature type="compositionally biased region" description="Polar residues" evidence="2">
    <location>
        <begin position="16"/>
        <end position="37"/>
    </location>
</feature>
<evidence type="ECO:0000256" key="1">
    <source>
        <dbReference type="ARBA" id="ARBA00006432"/>
    </source>
</evidence>
<keyword evidence="4" id="KW-0436">Ligase</keyword>
<comment type="caution">
    <text evidence="4">The sequence shown here is derived from an EMBL/GenBank/DDBJ whole genome shotgun (WGS) entry which is preliminary data.</text>
</comment>
<keyword evidence="5" id="KW-1185">Reference proteome</keyword>
<dbReference type="Gene3D" id="3.40.50.12780">
    <property type="entry name" value="N-terminal domain of ligase-like"/>
    <property type="match status" value="1"/>
</dbReference>
<sequence>MSALPATRNHEPTDMGLSTNAYGSTEQAGFSTNTQGQSKYENSIGVAGPGFEVKLSEGDHGEILVKSPFMFTHYAGNEKATKEAFNEDGYYKSGDLAELKDGELLFLGRANNDFVFFQTYRIPTQTVEHAIAELPYVAEACVLSIPDHESKNLCAALVRLNPGVSPADVDLRRIRSDIADNLPAFMFPTLLRVLREGEEVPLTTSGKPVKKRIRTEFFTTEEWWPMNNPPADVESWADLRAVLGEKAKPWDWGGIQRVEA</sequence>
<dbReference type="SUPFAM" id="SSF56801">
    <property type="entry name" value="Acetyl-CoA synthetase-like"/>
    <property type="match status" value="1"/>
</dbReference>
<organism evidence="4 5">
    <name type="scientific">Cladobotryum mycophilum</name>
    <dbReference type="NCBI Taxonomy" id="491253"/>
    <lineage>
        <taxon>Eukaryota</taxon>
        <taxon>Fungi</taxon>
        <taxon>Dikarya</taxon>
        <taxon>Ascomycota</taxon>
        <taxon>Pezizomycotina</taxon>
        <taxon>Sordariomycetes</taxon>
        <taxon>Hypocreomycetidae</taxon>
        <taxon>Hypocreales</taxon>
        <taxon>Hypocreaceae</taxon>
        <taxon>Cladobotryum</taxon>
    </lineage>
</organism>
<proteinExistence type="inferred from homology"/>
<dbReference type="Pfam" id="PF13193">
    <property type="entry name" value="AMP-binding_C"/>
    <property type="match status" value="1"/>
</dbReference>
<evidence type="ECO:0000313" key="4">
    <source>
        <dbReference type="EMBL" id="KAK5996040.1"/>
    </source>
</evidence>
<reference evidence="4 5" key="1">
    <citation type="submission" date="2024-01" db="EMBL/GenBank/DDBJ databases">
        <title>Complete genome of Cladobotryum mycophilum ATHUM6906.</title>
        <authorList>
            <person name="Christinaki A.C."/>
            <person name="Myridakis A.I."/>
            <person name="Kouvelis V.N."/>
        </authorList>
    </citation>
    <scope>NUCLEOTIDE SEQUENCE [LARGE SCALE GENOMIC DNA]</scope>
    <source>
        <strain evidence="4 5">ATHUM6906</strain>
    </source>
</reference>
<dbReference type="Gene3D" id="3.30.300.30">
    <property type="match status" value="1"/>
</dbReference>
<dbReference type="InterPro" id="IPR045851">
    <property type="entry name" value="AMP-bd_C_sf"/>
</dbReference>
<dbReference type="Proteomes" id="UP001338125">
    <property type="component" value="Unassembled WGS sequence"/>
</dbReference>
<dbReference type="InterPro" id="IPR025110">
    <property type="entry name" value="AMP-bd_C"/>
</dbReference>
<dbReference type="PANTHER" id="PTHR43201:SF8">
    <property type="entry name" value="ACYL-COA SYNTHETASE FAMILY MEMBER 3"/>
    <property type="match status" value="1"/>
</dbReference>
<feature type="region of interest" description="Disordered" evidence="2">
    <location>
        <begin position="1"/>
        <end position="37"/>
    </location>
</feature>
<evidence type="ECO:0000313" key="5">
    <source>
        <dbReference type="Proteomes" id="UP001338125"/>
    </source>
</evidence>
<protein>
    <submittedName>
        <fullName evidence="4">Acyl-CoA ligase oryP</fullName>
    </submittedName>
</protein>
<comment type="similarity">
    <text evidence="1">Belongs to the ATP-dependent AMP-binding enzyme family.</text>
</comment>
<dbReference type="EMBL" id="JAVFKD010000004">
    <property type="protein sequence ID" value="KAK5996040.1"/>
    <property type="molecule type" value="Genomic_DNA"/>
</dbReference>
<dbReference type="PANTHER" id="PTHR43201">
    <property type="entry name" value="ACYL-COA SYNTHETASE"/>
    <property type="match status" value="1"/>
</dbReference>
<dbReference type="GO" id="GO:0016874">
    <property type="term" value="F:ligase activity"/>
    <property type="evidence" value="ECO:0007669"/>
    <property type="project" value="UniProtKB-KW"/>
</dbReference>